<reference evidence="3" key="1">
    <citation type="journal article" date="2019" name="Int. J. Syst. Evol. Microbiol.">
        <title>The Global Catalogue of Microorganisms (GCM) 10K type strain sequencing project: providing services to taxonomists for standard genome sequencing and annotation.</title>
        <authorList>
            <consortium name="The Broad Institute Genomics Platform"/>
            <consortium name="The Broad Institute Genome Sequencing Center for Infectious Disease"/>
            <person name="Wu L."/>
            <person name="Ma J."/>
        </authorList>
    </citation>
    <scope>NUCLEOTIDE SEQUENCE [LARGE SCALE GENOMIC DNA]</scope>
    <source>
        <strain evidence="3">IBRC-M 10813</strain>
    </source>
</reference>
<comment type="caution">
    <text evidence="2">The sequence shown here is derived from an EMBL/GenBank/DDBJ whole genome shotgun (WGS) entry which is preliminary data.</text>
</comment>
<gene>
    <name evidence="2" type="ORF">ACFOUO_15020</name>
</gene>
<dbReference type="Proteomes" id="UP001595843">
    <property type="component" value="Unassembled WGS sequence"/>
</dbReference>
<proteinExistence type="predicted"/>
<feature type="transmembrane region" description="Helical" evidence="1">
    <location>
        <begin position="42"/>
        <end position="60"/>
    </location>
</feature>
<dbReference type="RefSeq" id="WP_380705938.1">
    <property type="nucleotide sequence ID" value="NZ_JBHSAP010000018.1"/>
</dbReference>
<keyword evidence="1" id="KW-1133">Transmembrane helix</keyword>
<evidence type="ECO:0008006" key="4">
    <source>
        <dbReference type="Google" id="ProtNLM"/>
    </source>
</evidence>
<protein>
    <recommendedName>
        <fullName evidence="4">YtpI-like protein</fullName>
    </recommendedName>
</protein>
<keyword evidence="1" id="KW-0812">Transmembrane</keyword>
<accession>A0ABV8JGI8</accession>
<evidence type="ECO:0000313" key="3">
    <source>
        <dbReference type="Proteomes" id="UP001595843"/>
    </source>
</evidence>
<organism evidence="2 3">
    <name type="scientific">Salinithrix halophila</name>
    <dbReference type="NCBI Taxonomy" id="1485204"/>
    <lineage>
        <taxon>Bacteria</taxon>
        <taxon>Bacillati</taxon>
        <taxon>Bacillota</taxon>
        <taxon>Bacilli</taxon>
        <taxon>Bacillales</taxon>
        <taxon>Thermoactinomycetaceae</taxon>
        <taxon>Salinithrix</taxon>
    </lineage>
</organism>
<name>A0ABV8JGI8_9BACL</name>
<feature type="transmembrane region" description="Helical" evidence="1">
    <location>
        <begin position="67"/>
        <end position="86"/>
    </location>
</feature>
<keyword evidence="1" id="KW-0472">Membrane</keyword>
<sequence>MKSLLLLVTALFLTGLYRRFLYRDCPKDKPTVRELARRCRWFLRWTAVILTASTVLFLGFRMGMLGMTAALWGMGLLAGGFFVGLMKLRAWLS</sequence>
<dbReference type="EMBL" id="JBHSAP010000018">
    <property type="protein sequence ID" value="MFC4078111.1"/>
    <property type="molecule type" value="Genomic_DNA"/>
</dbReference>
<keyword evidence="3" id="KW-1185">Reference proteome</keyword>
<evidence type="ECO:0000256" key="1">
    <source>
        <dbReference type="SAM" id="Phobius"/>
    </source>
</evidence>
<evidence type="ECO:0000313" key="2">
    <source>
        <dbReference type="EMBL" id="MFC4078111.1"/>
    </source>
</evidence>